<accession>A0ABN8KVW9</accession>
<evidence type="ECO:0000256" key="4">
    <source>
        <dbReference type="ARBA" id="ARBA00051722"/>
    </source>
</evidence>
<dbReference type="Gene3D" id="3.20.20.140">
    <property type="entry name" value="Metal-dependent hydrolases"/>
    <property type="match status" value="1"/>
</dbReference>
<dbReference type="PANTHER" id="PTHR39181">
    <property type="entry name" value="TYROSINE-PROTEIN PHOSPHATASE YWQE"/>
    <property type="match status" value="1"/>
</dbReference>
<dbReference type="PIRSF" id="PIRSF016557">
    <property type="entry name" value="Caps_synth_CpsB"/>
    <property type="match status" value="1"/>
</dbReference>
<protein>
    <recommendedName>
        <fullName evidence="5">Tyrosine-protein phosphatase</fullName>
        <ecNumber evidence="5">3.1.3.48</ecNumber>
    </recommendedName>
</protein>
<name>A0ABN8KVW9_9BACI</name>
<dbReference type="InterPro" id="IPR016195">
    <property type="entry name" value="Pol/histidinol_Pase-like"/>
</dbReference>
<proteinExistence type="inferred from homology"/>
<keyword evidence="2 5" id="KW-0378">Hydrolase</keyword>
<comment type="catalytic activity">
    <reaction evidence="4 5">
        <text>O-phospho-L-tyrosyl-[protein] + H2O = L-tyrosyl-[protein] + phosphate</text>
        <dbReference type="Rhea" id="RHEA:10684"/>
        <dbReference type="Rhea" id="RHEA-COMP:10136"/>
        <dbReference type="Rhea" id="RHEA-COMP:20101"/>
        <dbReference type="ChEBI" id="CHEBI:15377"/>
        <dbReference type="ChEBI" id="CHEBI:43474"/>
        <dbReference type="ChEBI" id="CHEBI:46858"/>
        <dbReference type="ChEBI" id="CHEBI:61978"/>
        <dbReference type="EC" id="3.1.3.48"/>
    </reaction>
</comment>
<evidence type="ECO:0000256" key="2">
    <source>
        <dbReference type="ARBA" id="ARBA00022801"/>
    </source>
</evidence>
<comment type="caution">
    <text evidence="6">The sequence shown here is derived from an EMBL/GenBank/DDBJ whole genome shotgun (WGS) entry which is preliminary data.</text>
</comment>
<comment type="similarity">
    <text evidence="1 5">Belongs to the metallo-dependent hydrolases superfamily. CpsB/CapC family.</text>
</comment>
<keyword evidence="7" id="KW-1185">Reference proteome</keyword>
<reference evidence="6" key="1">
    <citation type="submission" date="2022-04" db="EMBL/GenBank/DDBJ databases">
        <authorList>
            <person name="Criscuolo A."/>
        </authorList>
    </citation>
    <scope>NUCLEOTIDE SEQUENCE</scope>
    <source>
        <strain evidence="6">CIP111895</strain>
    </source>
</reference>
<dbReference type="Pfam" id="PF19567">
    <property type="entry name" value="CpsB_CapC"/>
    <property type="match status" value="1"/>
</dbReference>
<evidence type="ECO:0000256" key="5">
    <source>
        <dbReference type="PIRNR" id="PIRNR016557"/>
    </source>
</evidence>
<dbReference type="SUPFAM" id="SSF89550">
    <property type="entry name" value="PHP domain-like"/>
    <property type="match status" value="1"/>
</dbReference>
<evidence type="ECO:0000313" key="7">
    <source>
        <dbReference type="Proteomes" id="UP000838308"/>
    </source>
</evidence>
<evidence type="ECO:0000256" key="1">
    <source>
        <dbReference type="ARBA" id="ARBA00005750"/>
    </source>
</evidence>
<dbReference type="Proteomes" id="UP000838308">
    <property type="component" value="Unassembled WGS sequence"/>
</dbReference>
<dbReference type="EMBL" id="CALBWS010000032">
    <property type="protein sequence ID" value="CAH2716764.1"/>
    <property type="molecule type" value="Genomic_DNA"/>
</dbReference>
<keyword evidence="3 5" id="KW-0904">Protein phosphatase</keyword>
<gene>
    <name evidence="6" type="primary">ywqE_3</name>
    <name evidence="6" type="ORF">BACCIP111895_03952</name>
</gene>
<organism evidence="6 7">
    <name type="scientific">Neobacillus rhizosphaerae</name>
    <dbReference type="NCBI Taxonomy" id="2880965"/>
    <lineage>
        <taxon>Bacteria</taxon>
        <taxon>Bacillati</taxon>
        <taxon>Bacillota</taxon>
        <taxon>Bacilli</taxon>
        <taxon>Bacillales</taxon>
        <taxon>Bacillaceae</taxon>
        <taxon>Neobacillus</taxon>
    </lineage>
</organism>
<sequence>MVPMIDLHCHILPGVDDGARDLSEGIKMARKAVEQGIDTIVATPHHLNNQYENPKQTIINRVDELNQALVKEKIDLKILPGQEVRIHGEMVEGYEAGEILSVNETQYVLVEFSSSHVPRYTEKLFYDLQMKGLIPVIVHPERNQQIMEQPELLYQLVNKGALTQVTAASVCGGFGKKIKGFTLQLIEANLTHFIASDAHNTTNRTFMMRDAFGMIQEKYGNEMVYLFEENAALMIEGSRVYKEVPDRIRKKKFFKIF</sequence>
<evidence type="ECO:0000256" key="3">
    <source>
        <dbReference type="ARBA" id="ARBA00022912"/>
    </source>
</evidence>
<evidence type="ECO:0000313" key="6">
    <source>
        <dbReference type="EMBL" id="CAH2716764.1"/>
    </source>
</evidence>
<dbReference type="InterPro" id="IPR016667">
    <property type="entry name" value="Caps_polysacc_synth_CpsB/CapC"/>
</dbReference>
<dbReference type="EC" id="3.1.3.48" evidence="5"/>
<dbReference type="GO" id="GO:0004725">
    <property type="term" value="F:protein tyrosine phosphatase activity"/>
    <property type="evidence" value="ECO:0007669"/>
    <property type="project" value="UniProtKB-EC"/>
</dbReference>
<dbReference type="PANTHER" id="PTHR39181:SF1">
    <property type="entry name" value="TYROSINE-PROTEIN PHOSPHATASE YWQE"/>
    <property type="match status" value="1"/>
</dbReference>